<keyword evidence="7" id="KW-1185">Reference proteome</keyword>
<dbReference type="Pfam" id="PF14821">
    <property type="entry name" value="Thr_synth_N"/>
    <property type="match status" value="1"/>
</dbReference>
<dbReference type="Proteomes" id="UP001497497">
    <property type="component" value="Unassembled WGS sequence"/>
</dbReference>
<evidence type="ECO:0000256" key="4">
    <source>
        <dbReference type="PIRSR" id="PIRSR604450-51"/>
    </source>
</evidence>
<evidence type="ECO:0000313" key="7">
    <source>
        <dbReference type="Proteomes" id="UP001497497"/>
    </source>
</evidence>
<evidence type="ECO:0000256" key="3">
    <source>
        <dbReference type="ARBA" id="ARBA00022898"/>
    </source>
</evidence>
<dbReference type="InterPro" id="IPR029144">
    <property type="entry name" value="Thr_synth_N"/>
</dbReference>
<proteinExistence type="inferred from homology"/>
<reference evidence="6 7" key="1">
    <citation type="submission" date="2024-04" db="EMBL/GenBank/DDBJ databases">
        <authorList>
            <consortium name="Genoscope - CEA"/>
            <person name="William W."/>
        </authorList>
    </citation>
    <scope>NUCLEOTIDE SEQUENCE [LARGE SCALE GENOMIC DNA]</scope>
</reference>
<dbReference type="SUPFAM" id="SSF53686">
    <property type="entry name" value="Tryptophan synthase beta subunit-like PLP-dependent enzymes"/>
    <property type="match status" value="1"/>
</dbReference>
<dbReference type="PANTHER" id="PTHR43515:SF1">
    <property type="entry name" value="THREONINE SYNTHASE-LIKE 1"/>
    <property type="match status" value="1"/>
</dbReference>
<dbReference type="InterPro" id="IPR037158">
    <property type="entry name" value="Thr_synth_N_sf"/>
</dbReference>
<evidence type="ECO:0000259" key="5">
    <source>
        <dbReference type="Pfam" id="PF14821"/>
    </source>
</evidence>
<evidence type="ECO:0000256" key="1">
    <source>
        <dbReference type="ARBA" id="ARBA00001933"/>
    </source>
</evidence>
<feature type="domain" description="Threonine synthase N-terminal" evidence="5">
    <location>
        <begin position="223"/>
        <end position="304"/>
    </location>
</feature>
<comment type="similarity">
    <text evidence="2">Belongs to the threonine synthase family.</text>
</comment>
<evidence type="ECO:0000313" key="6">
    <source>
        <dbReference type="EMBL" id="CAL1527030.1"/>
    </source>
</evidence>
<name>A0AAV2H038_LYMST</name>
<comment type="cofactor">
    <cofactor evidence="1 4">
        <name>pyridoxal 5'-phosphate</name>
        <dbReference type="ChEBI" id="CHEBI:597326"/>
    </cofactor>
</comment>
<evidence type="ECO:0000256" key="2">
    <source>
        <dbReference type="ARBA" id="ARBA00005517"/>
    </source>
</evidence>
<dbReference type="GO" id="GO:0005737">
    <property type="term" value="C:cytoplasm"/>
    <property type="evidence" value="ECO:0007669"/>
    <property type="project" value="TreeGrafter"/>
</dbReference>
<keyword evidence="3 4" id="KW-0663">Pyridoxal phosphate</keyword>
<dbReference type="NCBIfam" id="TIGR00260">
    <property type="entry name" value="thrC"/>
    <property type="match status" value="1"/>
</dbReference>
<gene>
    <name evidence="6" type="ORF">GSLYS_00001207001</name>
</gene>
<protein>
    <recommendedName>
        <fullName evidence="5">Threonine synthase N-terminal domain-containing protein</fullName>
    </recommendedName>
</protein>
<dbReference type="InterPro" id="IPR031322">
    <property type="entry name" value="Shikimate/glucono_kinase"/>
</dbReference>
<sequence length="734" mass="82270">MQGLSLVTRQSRWINHIPQCRYWFYITTCHLHQKQGHTWKSWKTLSGKGNIILMGSPGSGKTTTAKIVGRALGKRSFDIDDDLLTPVWGMSVAKKLKEIGEMRFLEEEGQVLLGLDVQNSVVSLSGSNPLVYEAMAKIGEQGIFVYLDATNETILKRQKVMKVDRIVGMGSGASLEDVINFRRNSYEDWYDIRVLVHPDDTQEHVAQRVLEAVKKFENNPGHVSTRGTLSSGKFTNFLDTVLQGIAPDGGLYVQSPSRPKLSLEDINRLVPLTYRERALRLLELWIHPLDISPQELRSFIEKSYKDELFEPPDLAPVVHLSGNQFVLELFHGPTGSFKDWPLQLMPRFFTKAMKLLENPDAKYLILVATSGDTGSATLDGFSRHAGECFYAGDAKVGVIVLYPTHNISKIQKWQTTAMEGSNIKVIGVDSDFDFCQQTVKKIFRDSNVVKSLGNCNLSAANSINWGRLLPQTLYHASAYMNLVRDGHIKLGDQVDYCVPTGNFGNILSAFYVKEMGFPIRKLICASNANNILTDFLHSGTYKPSAFTLQRTISPSIDIIESSNLERLLFHLSGEDPHFIKDFYIDAVSKGQATVSQKVKLALQENFVAGYATETNTKETLLKVFRTTGYLLDPHTSVAHFVATNYGDVNFPTLISGTAHHGKFIDNILPLLDPKENFSSLRVDELIQRATEVTSRPKMNRFLQSMLTKKIQHKDTVAEDYGEICTKVVDFANTL</sequence>
<dbReference type="SUPFAM" id="SSF52540">
    <property type="entry name" value="P-loop containing nucleoside triphosphate hydrolases"/>
    <property type="match status" value="1"/>
</dbReference>
<dbReference type="InterPro" id="IPR004450">
    <property type="entry name" value="Thr_synthase-like"/>
</dbReference>
<accession>A0AAV2H038</accession>
<dbReference type="PANTHER" id="PTHR43515">
    <property type="entry name" value="THREONINE SYNTHASE-LIKE 1"/>
    <property type="match status" value="1"/>
</dbReference>
<dbReference type="Pfam" id="PF01202">
    <property type="entry name" value="SKI"/>
    <property type="match status" value="1"/>
</dbReference>
<dbReference type="Gene3D" id="3.40.50.300">
    <property type="entry name" value="P-loop containing nucleotide triphosphate hydrolases"/>
    <property type="match status" value="1"/>
</dbReference>
<dbReference type="Gene3D" id="3.40.50.1100">
    <property type="match status" value="2"/>
</dbReference>
<organism evidence="6 7">
    <name type="scientific">Lymnaea stagnalis</name>
    <name type="common">Great pond snail</name>
    <name type="synonym">Helix stagnalis</name>
    <dbReference type="NCBI Taxonomy" id="6523"/>
    <lineage>
        <taxon>Eukaryota</taxon>
        <taxon>Metazoa</taxon>
        <taxon>Spiralia</taxon>
        <taxon>Lophotrochozoa</taxon>
        <taxon>Mollusca</taxon>
        <taxon>Gastropoda</taxon>
        <taxon>Heterobranchia</taxon>
        <taxon>Euthyneura</taxon>
        <taxon>Panpulmonata</taxon>
        <taxon>Hygrophila</taxon>
        <taxon>Lymnaeoidea</taxon>
        <taxon>Lymnaeidae</taxon>
        <taxon>Lymnaea</taxon>
    </lineage>
</organism>
<dbReference type="PRINTS" id="PR01100">
    <property type="entry name" value="SHIKIMTKNASE"/>
</dbReference>
<dbReference type="Gene3D" id="3.90.1380.10">
    <property type="entry name" value="Threonine synthase, N-terminal domain"/>
    <property type="match status" value="1"/>
</dbReference>
<comment type="caution">
    <text evidence="6">The sequence shown here is derived from an EMBL/GenBank/DDBJ whole genome shotgun (WGS) entry which is preliminary data.</text>
</comment>
<dbReference type="InterPro" id="IPR027417">
    <property type="entry name" value="P-loop_NTPase"/>
</dbReference>
<dbReference type="InterPro" id="IPR036052">
    <property type="entry name" value="TrpB-like_PALP_sf"/>
</dbReference>
<dbReference type="AlphaFoldDB" id="A0AAV2H038"/>
<feature type="modified residue" description="N6-(pyridoxal phosphate)lysine" evidence="4">
    <location>
        <position position="338"/>
    </location>
</feature>
<dbReference type="EMBL" id="CAXITT010000011">
    <property type="protein sequence ID" value="CAL1527030.1"/>
    <property type="molecule type" value="Genomic_DNA"/>
</dbReference>